<keyword evidence="1" id="KW-0805">Transcription regulation</keyword>
<dbReference type="InterPro" id="IPR036388">
    <property type="entry name" value="WH-like_DNA-bd_sf"/>
</dbReference>
<evidence type="ECO:0000256" key="3">
    <source>
        <dbReference type="ARBA" id="ARBA00023163"/>
    </source>
</evidence>
<feature type="domain" description="Response regulatory" evidence="6">
    <location>
        <begin position="6"/>
        <end position="122"/>
    </location>
</feature>
<keyword evidence="8" id="KW-1185">Reference proteome</keyword>
<dbReference type="Pfam" id="PF00196">
    <property type="entry name" value="GerE"/>
    <property type="match status" value="1"/>
</dbReference>
<dbReference type="PROSITE" id="PS50110">
    <property type="entry name" value="RESPONSE_REGULATORY"/>
    <property type="match status" value="1"/>
</dbReference>
<evidence type="ECO:0000313" key="8">
    <source>
        <dbReference type="Proteomes" id="UP001596116"/>
    </source>
</evidence>
<dbReference type="PANTHER" id="PTHR44688">
    <property type="entry name" value="DNA-BINDING TRANSCRIPTIONAL ACTIVATOR DEVR_DOSR"/>
    <property type="match status" value="1"/>
</dbReference>
<dbReference type="Gene3D" id="1.10.10.10">
    <property type="entry name" value="Winged helix-like DNA-binding domain superfamily/Winged helix DNA-binding domain"/>
    <property type="match status" value="1"/>
</dbReference>
<keyword evidence="3" id="KW-0804">Transcription</keyword>
<dbReference type="Pfam" id="PF00072">
    <property type="entry name" value="Response_reg"/>
    <property type="match status" value="1"/>
</dbReference>
<dbReference type="InterPro" id="IPR011006">
    <property type="entry name" value="CheY-like_superfamily"/>
</dbReference>
<reference evidence="7 8" key="1">
    <citation type="submission" date="2024-09" db="EMBL/GenBank/DDBJ databases">
        <authorList>
            <person name="Zhang Z.-H."/>
        </authorList>
    </citation>
    <scope>NUCLEOTIDE SEQUENCE [LARGE SCALE GENOMIC DNA]</scope>
    <source>
        <strain evidence="7 8">HHTR114</strain>
    </source>
</reference>
<dbReference type="PROSITE" id="PS50043">
    <property type="entry name" value="HTH_LUXR_2"/>
    <property type="match status" value="1"/>
</dbReference>
<evidence type="ECO:0000256" key="2">
    <source>
        <dbReference type="ARBA" id="ARBA00023125"/>
    </source>
</evidence>
<evidence type="ECO:0000256" key="4">
    <source>
        <dbReference type="PROSITE-ProRule" id="PRU00169"/>
    </source>
</evidence>
<feature type="domain" description="HTH luxR-type" evidence="5">
    <location>
        <begin position="139"/>
        <end position="204"/>
    </location>
</feature>
<dbReference type="RefSeq" id="WP_379882360.1">
    <property type="nucleotide sequence ID" value="NZ_JBHPON010000002.1"/>
</dbReference>
<protein>
    <submittedName>
        <fullName evidence="7">Response regulator transcription factor</fullName>
    </submittedName>
</protein>
<dbReference type="PRINTS" id="PR00038">
    <property type="entry name" value="HTHLUXR"/>
</dbReference>
<evidence type="ECO:0000259" key="5">
    <source>
        <dbReference type="PROSITE" id="PS50043"/>
    </source>
</evidence>
<dbReference type="SUPFAM" id="SSF46894">
    <property type="entry name" value="C-terminal effector domain of the bipartite response regulators"/>
    <property type="match status" value="1"/>
</dbReference>
<dbReference type="InterPro" id="IPR000792">
    <property type="entry name" value="Tscrpt_reg_LuxR_C"/>
</dbReference>
<evidence type="ECO:0000256" key="1">
    <source>
        <dbReference type="ARBA" id="ARBA00023015"/>
    </source>
</evidence>
<keyword evidence="4" id="KW-0597">Phosphoprotein</keyword>
<evidence type="ECO:0000259" key="6">
    <source>
        <dbReference type="PROSITE" id="PS50110"/>
    </source>
</evidence>
<dbReference type="SMART" id="SM00448">
    <property type="entry name" value="REC"/>
    <property type="match status" value="1"/>
</dbReference>
<gene>
    <name evidence="7" type="ORF">ACFMB1_12710</name>
</gene>
<comment type="caution">
    <text evidence="7">The sequence shown here is derived from an EMBL/GenBank/DDBJ whole genome shotgun (WGS) entry which is preliminary data.</text>
</comment>
<accession>A0ABW1KY02</accession>
<dbReference type="InterPro" id="IPR016032">
    <property type="entry name" value="Sig_transdc_resp-reg_C-effctor"/>
</dbReference>
<feature type="modified residue" description="4-aspartylphosphate" evidence="4">
    <location>
        <position position="57"/>
    </location>
</feature>
<organism evidence="7 8">
    <name type="scientific">Hyphococcus aureus</name>
    <dbReference type="NCBI Taxonomy" id="2666033"/>
    <lineage>
        <taxon>Bacteria</taxon>
        <taxon>Pseudomonadati</taxon>
        <taxon>Pseudomonadota</taxon>
        <taxon>Alphaproteobacteria</taxon>
        <taxon>Parvularculales</taxon>
        <taxon>Parvularculaceae</taxon>
        <taxon>Hyphococcus</taxon>
    </lineage>
</organism>
<dbReference type="SMART" id="SM00421">
    <property type="entry name" value="HTH_LUXR"/>
    <property type="match status" value="1"/>
</dbReference>
<dbReference type="PANTHER" id="PTHR44688:SF16">
    <property type="entry name" value="DNA-BINDING TRANSCRIPTIONAL ACTIVATOR DEVR_DOSR"/>
    <property type="match status" value="1"/>
</dbReference>
<dbReference type="Proteomes" id="UP001596116">
    <property type="component" value="Unassembled WGS sequence"/>
</dbReference>
<dbReference type="Gene3D" id="3.40.50.2300">
    <property type="match status" value="1"/>
</dbReference>
<dbReference type="CDD" id="cd06170">
    <property type="entry name" value="LuxR_C_like"/>
    <property type="match status" value="1"/>
</dbReference>
<dbReference type="EMBL" id="JBHPON010000002">
    <property type="protein sequence ID" value="MFC6036409.1"/>
    <property type="molecule type" value="Genomic_DNA"/>
</dbReference>
<dbReference type="SUPFAM" id="SSF52172">
    <property type="entry name" value="CheY-like"/>
    <property type="match status" value="1"/>
</dbReference>
<evidence type="ECO:0000313" key="7">
    <source>
        <dbReference type="EMBL" id="MFC6036409.1"/>
    </source>
</evidence>
<keyword evidence="2" id="KW-0238">DNA-binding</keyword>
<name>A0ABW1KY02_9PROT</name>
<dbReference type="InterPro" id="IPR001789">
    <property type="entry name" value="Sig_transdc_resp-reg_receiver"/>
</dbReference>
<proteinExistence type="predicted"/>
<sequence length="207" mass="21660">MASKGKVFLVDDDLAVQRGVSALLKAADYDVTVFPSGDAFLEAISGLDLGGAVLLVDVRMPGIQGLELQEKLRADSVSLPVVVMTAHGDIAMAVRAMQNGAVSFLEKPFTADEVTAALDRALDPALAGHGAAGSAPAALTARMETLTPREREVMVEIVKGGANKEIARTLDVSPRTVEVHRQKVMTKMEAGSVAELVRMGLALGLIA</sequence>